<protein>
    <recommendedName>
        <fullName evidence="3">NodB homology domain-containing protein</fullName>
    </recommendedName>
</protein>
<dbReference type="Gene3D" id="3.20.20.370">
    <property type="entry name" value="Glycoside hydrolase/deacetylase"/>
    <property type="match status" value="1"/>
</dbReference>
<dbReference type="InterPro" id="IPR011330">
    <property type="entry name" value="Glyco_hydro/deAcase_b/a-brl"/>
</dbReference>
<accession>A0ABW8SEB7</accession>
<reference evidence="1 2" key="1">
    <citation type="submission" date="2024-11" db="EMBL/GenBank/DDBJ databases">
        <authorList>
            <person name="Heng Y.C."/>
            <person name="Lim A.C.H."/>
            <person name="Lee J.K.Y."/>
            <person name="Kittelmann S."/>
        </authorList>
    </citation>
    <scope>NUCLEOTIDE SEQUENCE [LARGE SCALE GENOMIC DNA]</scope>
    <source>
        <strain evidence="1 2">WILCCON 0269</strain>
    </source>
</reference>
<sequence>MLSHTKTHDENIFKNNLSSVSDSDIDTEFKDSQQWMLSNGLRGYDVIVYPWGNFGDQAQRYENIAKKYYKYGLNASGTYNTPTTDNMYLSRHEINKTEDFNTVLKPIIDECISSKGWLILSTHSYDDSEFDVNYFSTVLDYIKQNNIPIMTFSQAAEYEKTHNNQ</sequence>
<dbReference type="EMBL" id="JBJHZX010000002">
    <property type="protein sequence ID" value="MFL0194285.1"/>
    <property type="molecule type" value="Genomic_DNA"/>
</dbReference>
<gene>
    <name evidence="1" type="ORF">ACJDU8_01645</name>
</gene>
<organism evidence="1 2">
    <name type="scientific">Candidatus Clostridium eludens</name>
    <dbReference type="NCBI Taxonomy" id="3381663"/>
    <lineage>
        <taxon>Bacteria</taxon>
        <taxon>Bacillati</taxon>
        <taxon>Bacillota</taxon>
        <taxon>Clostridia</taxon>
        <taxon>Eubacteriales</taxon>
        <taxon>Clostridiaceae</taxon>
        <taxon>Clostridium</taxon>
    </lineage>
</organism>
<comment type="caution">
    <text evidence="1">The sequence shown here is derived from an EMBL/GenBank/DDBJ whole genome shotgun (WGS) entry which is preliminary data.</text>
</comment>
<dbReference type="RefSeq" id="WP_406790407.1">
    <property type="nucleotide sequence ID" value="NZ_JBJHZX010000002.1"/>
</dbReference>
<evidence type="ECO:0000313" key="1">
    <source>
        <dbReference type="EMBL" id="MFL0194285.1"/>
    </source>
</evidence>
<name>A0ABW8SEB7_9CLOT</name>
<dbReference type="Proteomes" id="UP001623660">
    <property type="component" value="Unassembled WGS sequence"/>
</dbReference>
<proteinExistence type="predicted"/>
<evidence type="ECO:0000313" key="2">
    <source>
        <dbReference type="Proteomes" id="UP001623660"/>
    </source>
</evidence>
<evidence type="ECO:0008006" key="3">
    <source>
        <dbReference type="Google" id="ProtNLM"/>
    </source>
</evidence>
<dbReference type="SUPFAM" id="SSF88713">
    <property type="entry name" value="Glycoside hydrolase/deacetylase"/>
    <property type="match status" value="1"/>
</dbReference>
<keyword evidence="2" id="KW-1185">Reference proteome</keyword>